<feature type="non-terminal residue" evidence="2">
    <location>
        <position position="56"/>
    </location>
</feature>
<feature type="transmembrane region" description="Helical" evidence="1">
    <location>
        <begin position="7"/>
        <end position="24"/>
    </location>
</feature>
<evidence type="ECO:0000313" key="2">
    <source>
        <dbReference type="EMBL" id="VAW19947.1"/>
    </source>
</evidence>
<dbReference type="EMBL" id="UOEN01000515">
    <property type="protein sequence ID" value="VAW19947.1"/>
    <property type="molecule type" value="Genomic_DNA"/>
</dbReference>
<keyword evidence="1" id="KW-0472">Membrane</keyword>
<keyword evidence="1" id="KW-1133">Transmembrane helix</keyword>
<reference evidence="2" key="1">
    <citation type="submission" date="2018-06" db="EMBL/GenBank/DDBJ databases">
        <authorList>
            <person name="Zhirakovskaya E."/>
        </authorList>
    </citation>
    <scope>NUCLEOTIDE SEQUENCE</scope>
</reference>
<protein>
    <submittedName>
        <fullName evidence="2">Uncharacterized protein</fullName>
    </submittedName>
</protein>
<sequence length="56" mass="6512">MLRGIKISWRDFLVCFSSAVLLVLSFPKTNYFFLSFIGLIPLLYGLDQRSYSKAFQ</sequence>
<accession>A0A3B0U2U3</accession>
<dbReference type="AlphaFoldDB" id="A0A3B0U2U3"/>
<name>A0A3B0U2U3_9ZZZZ</name>
<evidence type="ECO:0000256" key="1">
    <source>
        <dbReference type="SAM" id="Phobius"/>
    </source>
</evidence>
<organism evidence="2">
    <name type="scientific">hydrothermal vent metagenome</name>
    <dbReference type="NCBI Taxonomy" id="652676"/>
    <lineage>
        <taxon>unclassified sequences</taxon>
        <taxon>metagenomes</taxon>
        <taxon>ecological metagenomes</taxon>
    </lineage>
</organism>
<proteinExistence type="predicted"/>
<gene>
    <name evidence="2" type="ORF">MNBD_BACTEROID05-690</name>
</gene>
<keyword evidence="1" id="KW-0812">Transmembrane</keyword>